<dbReference type="InterPro" id="IPR037239">
    <property type="entry name" value="OSBP_sf"/>
</dbReference>
<dbReference type="InterPro" id="IPR000648">
    <property type="entry name" value="Oxysterol-bd"/>
</dbReference>
<dbReference type="Gene3D" id="2.40.160.120">
    <property type="match status" value="1"/>
</dbReference>
<name>A0A7S3EGH0_9RHOD</name>
<dbReference type="EMBL" id="HBHW01026812">
    <property type="protein sequence ID" value="CAE0052733.1"/>
    <property type="molecule type" value="Transcribed_RNA"/>
</dbReference>
<evidence type="ECO:0000256" key="2">
    <source>
        <dbReference type="ARBA" id="ARBA00022553"/>
    </source>
</evidence>
<evidence type="ECO:0000313" key="4">
    <source>
        <dbReference type="EMBL" id="CAE0052733.1"/>
    </source>
</evidence>
<dbReference type="EMBL" id="HBHW01026805">
    <property type="protein sequence ID" value="CAE0052726.1"/>
    <property type="molecule type" value="Transcribed_RNA"/>
</dbReference>
<sequence length="672" mass="76414">MGETKLRGGISVSTFSVQRNKQEPTEFILDAGTHIVHLRVSSSIIRDKWVDAIQNSQELLRRIVDGNAQERAGHKEDHTKPGFVELYDNDYNGDGLEEQVKMHNQYLTSLQLMRDKMESFEEKRRADPTLTLNDLLMDAFAPKEYLRSGEVDEDRVLAGLIDMVSLGITTMTSEQSLWMRKFKAEGLIPAESMEPSASIFDGSGQTIDEALKTADRGEVVDETEKVVEILDVDLDEPDLLAEMEFFDPVTTFRAIKLTGDSEAHVKKVPRSEGMEDAALKLGWSRKGPAIAYRAQLPPQKEERFPPSLMSLVSSTVGQDLATVDMPITLSEPISLLQRNCEDLEYSEILDRAAETGDPHTRLALAAIFAISHYAASDERFDKPFTSFTGETYEMINEHQGQGFRVVIESLQKAPAHVAFHAESLGIGVEWKYYYSLELKQAFYGKSMELASKGSLHIEFPKYGDHITYNLPTTCVHNIVFGKMWVENYGDLEFTNHATGDRCLFTLQKSGWKTSKSDVGNVRGVIMDSKKVLKGEIGGNWKQEMHYKRAGKPPMEVWKTKPRAPQSATHGYQLSHFALQLNNEVPKQERQRVAPTDSRFRSDIRAYEVGDFKKADQLRTKLREKNDMITGTYTPRWFKKYRDPTTKEHMYAFTNQYWSHKNTQDWRGSPSLF</sequence>
<protein>
    <recommendedName>
        <fullName evidence="6">PH domain-containing protein</fullName>
    </recommendedName>
</protein>
<evidence type="ECO:0000313" key="3">
    <source>
        <dbReference type="EMBL" id="CAE0052726.1"/>
    </source>
</evidence>
<proteinExistence type="inferred from homology"/>
<dbReference type="Pfam" id="PF01237">
    <property type="entry name" value="Oxysterol_BP"/>
    <property type="match status" value="1"/>
</dbReference>
<dbReference type="PANTHER" id="PTHR10972:SF205">
    <property type="entry name" value="OXYSTEROL-BINDING PROTEIN 1"/>
    <property type="match status" value="1"/>
</dbReference>
<accession>A0A7S3EGH0</accession>
<dbReference type="SUPFAM" id="SSF144000">
    <property type="entry name" value="Oxysterol-binding protein-like"/>
    <property type="match status" value="1"/>
</dbReference>
<dbReference type="PANTHER" id="PTHR10972">
    <property type="entry name" value="OXYSTEROL-BINDING PROTEIN-RELATED"/>
    <property type="match status" value="1"/>
</dbReference>
<keyword evidence="2" id="KW-0597">Phosphoprotein</keyword>
<evidence type="ECO:0000256" key="1">
    <source>
        <dbReference type="ARBA" id="ARBA00008842"/>
    </source>
</evidence>
<dbReference type="EMBL" id="HBHW01026814">
    <property type="protein sequence ID" value="CAE0052735.1"/>
    <property type="molecule type" value="Transcribed_RNA"/>
</dbReference>
<evidence type="ECO:0000313" key="5">
    <source>
        <dbReference type="EMBL" id="CAE0052735.1"/>
    </source>
</evidence>
<dbReference type="FunFam" id="2.40.160.120:FF:000001">
    <property type="entry name" value="Oxysterol-binding protein"/>
    <property type="match status" value="1"/>
</dbReference>
<evidence type="ECO:0008006" key="6">
    <source>
        <dbReference type="Google" id="ProtNLM"/>
    </source>
</evidence>
<gene>
    <name evidence="3" type="ORF">RMAR00112_LOCUS20754</name>
    <name evidence="4" type="ORF">RMAR00112_LOCUS20761</name>
    <name evidence="5" type="ORF">RMAR00112_LOCUS20763</name>
</gene>
<organism evidence="3">
    <name type="scientific">Rhodosorus marinus</name>
    <dbReference type="NCBI Taxonomy" id="101924"/>
    <lineage>
        <taxon>Eukaryota</taxon>
        <taxon>Rhodophyta</taxon>
        <taxon>Stylonematophyceae</taxon>
        <taxon>Stylonematales</taxon>
        <taxon>Stylonemataceae</taxon>
        <taxon>Rhodosorus</taxon>
    </lineage>
</organism>
<dbReference type="GO" id="GO:0032934">
    <property type="term" value="F:sterol binding"/>
    <property type="evidence" value="ECO:0007669"/>
    <property type="project" value="TreeGrafter"/>
</dbReference>
<dbReference type="GO" id="GO:0120009">
    <property type="term" value="P:intermembrane lipid transfer"/>
    <property type="evidence" value="ECO:0007669"/>
    <property type="project" value="UniProtKB-ARBA"/>
</dbReference>
<dbReference type="GO" id="GO:0005829">
    <property type="term" value="C:cytosol"/>
    <property type="evidence" value="ECO:0007669"/>
    <property type="project" value="TreeGrafter"/>
</dbReference>
<reference evidence="3" key="1">
    <citation type="submission" date="2021-01" db="EMBL/GenBank/DDBJ databases">
        <authorList>
            <person name="Corre E."/>
            <person name="Pelletier E."/>
            <person name="Niang G."/>
            <person name="Scheremetjew M."/>
            <person name="Finn R."/>
            <person name="Kale V."/>
            <person name="Holt S."/>
            <person name="Cochrane G."/>
            <person name="Meng A."/>
            <person name="Brown T."/>
            <person name="Cohen L."/>
        </authorList>
    </citation>
    <scope>NUCLEOTIDE SEQUENCE</scope>
    <source>
        <strain evidence="3">CCMP 769</strain>
    </source>
</reference>
<dbReference type="GO" id="GO:0016020">
    <property type="term" value="C:membrane"/>
    <property type="evidence" value="ECO:0007669"/>
    <property type="project" value="TreeGrafter"/>
</dbReference>
<dbReference type="AlphaFoldDB" id="A0A7S3EGH0"/>
<comment type="similarity">
    <text evidence="1">Belongs to the OSBP family.</text>
</comment>